<feature type="compositionally biased region" description="Polar residues" evidence="1">
    <location>
        <begin position="43"/>
        <end position="54"/>
    </location>
</feature>
<dbReference type="GeneID" id="24112545"/>
<dbReference type="RefSeq" id="XP_012193266.1">
    <property type="nucleotide sequence ID" value="XM_012337876.1"/>
</dbReference>
<reference evidence="3" key="1">
    <citation type="journal article" date="2013" name="Genome Announc.">
        <title>Draft genome sequence of the basidiomycetous yeast-like fungus Pseudozyma hubeiensis SY62, which produces an abundant amount of the biosurfactant mannosylerythritol lipids.</title>
        <authorList>
            <person name="Konishi M."/>
            <person name="Hatada Y."/>
            <person name="Horiuchi J."/>
        </authorList>
    </citation>
    <scope>NUCLEOTIDE SEQUENCE [LARGE SCALE GENOMIC DNA]</scope>
    <source>
        <strain evidence="3">SY62</strain>
    </source>
</reference>
<proteinExistence type="predicted"/>
<evidence type="ECO:0000313" key="2">
    <source>
        <dbReference type="EMBL" id="GAC99679.1"/>
    </source>
</evidence>
<name>R9PE86_PSEHS</name>
<protein>
    <submittedName>
        <fullName evidence="2">Uncharacterized protein</fullName>
    </submittedName>
</protein>
<accession>R9PE86</accession>
<dbReference type="AlphaFoldDB" id="R9PE86"/>
<feature type="region of interest" description="Disordered" evidence="1">
    <location>
        <begin position="43"/>
        <end position="62"/>
    </location>
</feature>
<organism evidence="2 3">
    <name type="scientific">Pseudozyma hubeiensis (strain SY62)</name>
    <name type="common">Yeast</name>
    <dbReference type="NCBI Taxonomy" id="1305764"/>
    <lineage>
        <taxon>Eukaryota</taxon>
        <taxon>Fungi</taxon>
        <taxon>Dikarya</taxon>
        <taxon>Basidiomycota</taxon>
        <taxon>Ustilaginomycotina</taxon>
        <taxon>Ustilaginomycetes</taxon>
        <taxon>Ustilaginales</taxon>
        <taxon>Ustilaginaceae</taxon>
        <taxon>Pseudozyma</taxon>
    </lineage>
</organism>
<gene>
    <name evidence="2" type="ORF">PHSY_007282</name>
</gene>
<dbReference type="HOGENOM" id="CLU_1732293_0_0_1"/>
<dbReference type="EMBL" id="DF238832">
    <property type="protein sequence ID" value="GAC99679.1"/>
    <property type="molecule type" value="Genomic_DNA"/>
</dbReference>
<keyword evidence="3" id="KW-1185">Reference proteome</keyword>
<dbReference type="Proteomes" id="UP000014071">
    <property type="component" value="Unassembled WGS sequence"/>
</dbReference>
<sequence length="151" mass="16636">MAMRLLRDQDTPSSRRRWVQQNEYTPCELAEDAEQVTPKLRFSTAQQEDQSNPTAPRDRITSSLTRIRLTSGFRLASAKLTSTPTKFSNGSTVSTSTRQGCHEGLHLLRCRSSGSAATCLVDGATWKPPCRASQQTAGEGRLRHAITEASL</sequence>
<evidence type="ECO:0000313" key="3">
    <source>
        <dbReference type="Proteomes" id="UP000014071"/>
    </source>
</evidence>
<evidence type="ECO:0000256" key="1">
    <source>
        <dbReference type="SAM" id="MobiDB-lite"/>
    </source>
</evidence>